<evidence type="ECO:0000313" key="4">
    <source>
        <dbReference type="EMBL" id="AKV03877.1"/>
    </source>
</evidence>
<evidence type="ECO:0000256" key="3">
    <source>
        <dbReference type="SAM" id="SignalP"/>
    </source>
</evidence>
<dbReference type="PROSITE" id="PS50005">
    <property type="entry name" value="TPR"/>
    <property type="match status" value="1"/>
</dbReference>
<feature type="chain" id="PRO_5005467456" evidence="3">
    <location>
        <begin position="25"/>
        <end position="337"/>
    </location>
</feature>
<name>A0A0K1QDZ2_9BACT</name>
<feature type="signal peptide" evidence="3">
    <location>
        <begin position="1"/>
        <end position="24"/>
    </location>
</feature>
<dbReference type="RefSeq" id="WP_146654573.1">
    <property type="nucleotide sequence ID" value="NZ_CP012333.1"/>
</dbReference>
<reference evidence="4 5" key="1">
    <citation type="submission" date="2015-08" db="EMBL/GenBank/DDBJ databases">
        <authorList>
            <person name="Babu N.S."/>
            <person name="Beckwith C.J."/>
            <person name="Beseler K.G."/>
            <person name="Brison A."/>
            <person name="Carone J.V."/>
            <person name="Caskin T.P."/>
            <person name="Diamond M."/>
            <person name="Durham M.E."/>
            <person name="Foxe J.M."/>
            <person name="Go M."/>
            <person name="Henderson B.A."/>
            <person name="Jones I.B."/>
            <person name="McGettigan J.A."/>
            <person name="Micheletti S.J."/>
            <person name="Nasrallah M.E."/>
            <person name="Ortiz D."/>
            <person name="Piller C.R."/>
            <person name="Privatt S.R."/>
            <person name="Schneider S.L."/>
            <person name="Sharp S."/>
            <person name="Smith T.C."/>
            <person name="Stanton J.D."/>
            <person name="Ullery H.E."/>
            <person name="Wilson R.J."/>
            <person name="Serrano M.G."/>
            <person name="Buck G."/>
            <person name="Lee V."/>
            <person name="Wang Y."/>
            <person name="Carvalho R."/>
            <person name="Voegtly L."/>
            <person name="Shi R."/>
            <person name="Duckworth R."/>
            <person name="Johnson A."/>
            <person name="Loviza R."/>
            <person name="Walstead R."/>
            <person name="Shah Z."/>
            <person name="Kiflezghi M."/>
            <person name="Wade K."/>
            <person name="Ball S.L."/>
            <person name="Bradley K.W."/>
            <person name="Asai D.J."/>
            <person name="Bowman C.A."/>
            <person name="Russell D.A."/>
            <person name="Pope W.H."/>
            <person name="Jacobs-Sera D."/>
            <person name="Hendrix R.W."/>
            <person name="Hatfull G.F."/>
        </authorList>
    </citation>
    <scope>NUCLEOTIDE SEQUENCE [LARGE SCALE GENOMIC DNA]</scope>
    <source>
        <strain evidence="4 5">DSM 27648</strain>
    </source>
</reference>
<dbReference type="Proteomes" id="UP000064967">
    <property type="component" value="Chromosome"/>
</dbReference>
<evidence type="ECO:0000256" key="2">
    <source>
        <dbReference type="SAM" id="MobiDB-lite"/>
    </source>
</evidence>
<dbReference type="Pfam" id="PF00515">
    <property type="entry name" value="TPR_1"/>
    <property type="match status" value="1"/>
</dbReference>
<protein>
    <submittedName>
        <fullName evidence="4">Uncharacterized protein</fullName>
    </submittedName>
</protein>
<keyword evidence="1" id="KW-0802">TPR repeat</keyword>
<organism evidence="4 5">
    <name type="scientific">Labilithrix luteola</name>
    <dbReference type="NCBI Taxonomy" id="1391654"/>
    <lineage>
        <taxon>Bacteria</taxon>
        <taxon>Pseudomonadati</taxon>
        <taxon>Myxococcota</taxon>
        <taxon>Polyangia</taxon>
        <taxon>Polyangiales</taxon>
        <taxon>Labilitrichaceae</taxon>
        <taxon>Labilithrix</taxon>
    </lineage>
</organism>
<feature type="compositionally biased region" description="Polar residues" evidence="2">
    <location>
        <begin position="226"/>
        <end position="242"/>
    </location>
</feature>
<dbReference type="Gene3D" id="1.25.40.10">
    <property type="entry name" value="Tetratricopeptide repeat domain"/>
    <property type="match status" value="1"/>
</dbReference>
<dbReference type="EMBL" id="CP012333">
    <property type="protein sequence ID" value="AKV03877.1"/>
    <property type="molecule type" value="Genomic_DNA"/>
</dbReference>
<feature type="repeat" description="TPR" evidence="1">
    <location>
        <begin position="149"/>
        <end position="182"/>
    </location>
</feature>
<dbReference type="SMART" id="SM00028">
    <property type="entry name" value="TPR"/>
    <property type="match status" value="1"/>
</dbReference>
<sequence>MKTRTFPRLRVVVALSLASNALLFACGWDPSRPFDRESPEVNQAIGHLDGGDATTAGDLLQTYLQTGACKEGSIGTPPRVRAMANGSFDLGLAIFKIAERYGRRFGEEEVDAGPADEALKGQRTEQVDCALRIVTAIAEDRAVPVDLRARAYYLQGNLHFLNANYEEAVRAYDKALELAPGMGDAGPLGASDAGPPITPDLVGRDSAWNRAIALRRIEDKKDAGNDASNDASQDSGGDSGQNDENKDSGKDDKDSGKDSGGDSGQNDEKDSGKDSGDDQNKPPPPKPDEQDAGAPPPPSKQNQDERMLDQLENAPTVQQEAARKQGQKRRVRGMSDK</sequence>
<feature type="region of interest" description="Disordered" evidence="2">
    <location>
        <begin position="219"/>
        <end position="337"/>
    </location>
</feature>
<keyword evidence="3" id="KW-0732">Signal</keyword>
<proteinExistence type="predicted"/>
<dbReference type="PROSITE" id="PS50293">
    <property type="entry name" value="TPR_REGION"/>
    <property type="match status" value="1"/>
</dbReference>
<feature type="compositionally biased region" description="Basic residues" evidence="2">
    <location>
        <begin position="325"/>
        <end position="337"/>
    </location>
</feature>
<dbReference type="STRING" id="1391654.AKJ09_10540"/>
<dbReference type="PROSITE" id="PS51257">
    <property type="entry name" value="PROKAR_LIPOPROTEIN"/>
    <property type="match status" value="1"/>
</dbReference>
<feature type="compositionally biased region" description="Basic and acidic residues" evidence="2">
    <location>
        <begin position="243"/>
        <end position="280"/>
    </location>
</feature>
<dbReference type="KEGG" id="llu:AKJ09_10540"/>
<dbReference type="AlphaFoldDB" id="A0A0K1QDZ2"/>
<accession>A0A0K1QDZ2</accession>
<evidence type="ECO:0000256" key="1">
    <source>
        <dbReference type="PROSITE-ProRule" id="PRU00339"/>
    </source>
</evidence>
<dbReference type="OrthoDB" id="5502622at2"/>
<dbReference type="SUPFAM" id="SSF48452">
    <property type="entry name" value="TPR-like"/>
    <property type="match status" value="1"/>
</dbReference>
<keyword evidence="5" id="KW-1185">Reference proteome</keyword>
<dbReference type="InterPro" id="IPR011990">
    <property type="entry name" value="TPR-like_helical_dom_sf"/>
</dbReference>
<dbReference type="InterPro" id="IPR019734">
    <property type="entry name" value="TPR_rpt"/>
</dbReference>
<evidence type="ECO:0000313" key="5">
    <source>
        <dbReference type="Proteomes" id="UP000064967"/>
    </source>
</evidence>
<gene>
    <name evidence="4" type="ORF">AKJ09_10540</name>
</gene>